<evidence type="ECO:0000313" key="18">
    <source>
        <dbReference type="Proteomes" id="UP000198877"/>
    </source>
</evidence>
<dbReference type="InterPro" id="IPR038318">
    <property type="entry name" value="KdpD_sf"/>
</dbReference>
<dbReference type="PROSITE" id="PS50109">
    <property type="entry name" value="HIS_KIN"/>
    <property type="match status" value="1"/>
</dbReference>
<keyword evidence="7 15" id="KW-0812">Transmembrane</keyword>
<evidence type="ECO:0000256" key="3">
    <source>
        <dbReference type="ARBA" id="ARBA00004236"/>
    </source>
</evidence>
<dbReference type="SMART" id="SM00388">
    <property type="entry name" value="HisKA"/>
    <property type="match status" value="1"/>
</dbReference>
<keyword evidence="13 15" id="KW-0472">Membrane</keyword>
<evidence type="ECO:0000259" key="16">
    <source>
        <dbReference type="PROSITE" id="PS50109"/>
    </source>
</evidence>
<protein>
    <recommendedName>
        <fullName evidence="4">histidine kinase</fullName>
        <ecNumber evidence="4">2.7.13.3</ecNumber>
    </recommendedName>
</protein>
<dbReference type="Pfam" id="PF00512">
    <property type="entry name" value="HisKA"/>
    <property type="match status" value="1"/>
</dbReference>
<dbReference type="SUPFAM" id="SSF55874">
    <property type="entry name" value="ATPase domain of HSP90 chaperone/DNA topoisomerase II/histidine kinase"/>
    <property type="match status" value="1"/>
</dbReference>
<feature type="transmembrane region" description="Helical" evidence="15">
    <location>
        <begin position="398"/>
        <end position="416"/>
    </location>
</feature>
<dbReference type="InterPro" id="IPR004358">
    <property type="entry name" value="Sig_transdc_His_kin-like_C"/>
</dbReference>
<evidence type="ECO:0000256" key="4">
    <source>
        <dbReference type="ARBA" id="ARBA00012438"/>
    </source>
</evidence>
<dbReference type="InterPro" id="IPR036890">
    <property type="entry name" value="HATPase_C_sf"/>
</dbReference>
<feature type="transmembrane region" description="Helical" evidence="15">
    <location>
        <begin position="428"/>
        <end position="455"/>
    </location>
</feature>
<dbReference type="PANTHER" id="PTHR45569">
    <property type="entry name" value="SENSOR PROTEIN KDPD"/>
    <property type="match status" value="1"/>
</dbReference>
<keyword evidence="12" id="KW-0902">Two-component regulatory system</keyword>
<dbReference type="InterPro" id="IPR005467">
    <property type="entry name" value="His_kinase_dom"/>
</dbReference>
<dbReference type="InterPro" id="IPR025201">
    <property type="entry name" value="KdpD_TM"/>
</dbReference>
<dbReference type="PANTHER" id="PTHR45569:SF1">
    <property type="entry name" value="SENSOR PROTEIN KDPD"/>
    <property type="match status" value="1"/>
</dbReference>
<dbReference type="Gene3D" id="1.10.287.130">
    <property type="match status" value="1"/>
</dbReference>
<sequence length="935" mass="97661">MSVSEGVSAMAERRREGGSSRGRLRVLLGAAPGVGKTYEMLGEGRRLRELGRDVVIGVVETHGRAATLAQTQGIEQVPRRIVSHRGVQLDELDLDAVLARRPELALIDEMAHTNAPGSRNAKRWQDVQELLDAGIDVITTVNVQHIESLNAVVEKITGVVQQETVPDEVIRDADEVEVVDLAPQTLRDRLSAGQVYPAERIDAALSNYFRLGNLTALRELALLWLADEVDSALRSYRSQHGIDSAWQTRERVVVALTGGPEGETLLRRGARIAARSAGGELLAVHVTTQDGLRGDRPGALTEQRGLVESLGGSYHQLVGDDVAGTLVEFAQSVDASQLVIGVSRRSRLSAALTGPGIGAEIIRRSGDIDVHIVTHSAAGRRGPLPTIRGGALGWRRQLIGFAVALIGGPLLSWLLFSLKAPGSITSDVLSYQLLVVVVALIGGLRPALFAAVLSGFTLDFLFVEPLFTVTIADPLHALALVLYVVIAVLVSIVVDQAARRARAAQRASGEAELLAAVAGNVLRGDSAPTALVARAREAFGLSGIRLLSPDGDVLAVDGEPLGGNVAGGDPEHTPHDAGGLAARAAAAAAGGPDARAAGAAAGASAPAEGARLPRPPRVESVPVGIGADGRPRAVLELHGGDLDAAGRRLLDAIVAQLAAAIEHTDLRETAKEAAVLAETDQVRSALLSALSHDLRRPLAAAVAAVGGLRGAHRLSAEDRAELVETADESLATLSRLVTDLLDVSRVQAGVLAVSLGRVDAGGGVVSALDELSLGPDEVELALDPALPPLRADPVLLQRVLVNLLTNAVRHSPAGERVIVSTSRLGERAEIRVADRGEGIPEDQRESAFLPFQRHGDTDNTTGLGLGLALSRGFAEGMGGTLTAEDTPGGGLTMVVSLPLDDAGLDASTLPDPGAEYDILRTSHREPRSDDEGGTR</sequence>
<evidence type="ECO:0000256" key="5">
    <source>
        <dbReference type="ARBA" id="ARBA00022553"/>
    </source>
</evidence>
<dbReference type="GO" id="GO:0005524">
    <property type="term" value="F:ATP binding"/>
    <property type="evidence" value="ECO:0007669"/>
    <property type="project" value="UniProtKB-KW"/>
</dbReference>
<dbReference type="Gene3D" id="3.40.50.300">
    <property type="entry name" value="P-loop containing nucleotide triphosphate hydrolases"/>
    <property type="match status" value="1"/>
</dbReference>
<keyword evidence="11 15" id="KW-1133">Transmembrane helix</keyword>
<dbReference type="GO" id="GO:0005886">
    <property type="term" value="C:plasma membrane"/>
    <property type="evidence" value="ECO:0007669"/>
    <property type="project" value="UniProtKB-SubCell"/>
</dbReference>
<dbReference type="InterPro" id="IPR003594">
    <property type="entry name" value="HATPase_dom"/>
</dbReference>
<name>A0A1I6HE38_9MICO</name>
<dbReference type="InterPro" id="IPR003852">
    <property type="entry name" value="Sig_transdc_His_kinase_KdpD_N"/>
</dbReference>
<comment type="subcellular location">
    <subcellularLocation>
        <location evidence="3">Cell membrane</location>
    </subcellularLocation>
    <subcellularLocation>
        <location evidence="2">Membrane</location>
        <topology evidence="2">Multi-pass membrane protein</topology>
    </subcellularLocation>
</comment>
<organism evidence="17 18">
    <name type="scientific">Microbacterium azadirachtae</name>
    <dbReference type="NCBI Taxonomy" id="582680"/>
    <lineage>
        <taxon>Bacteria</taxon>
        <taxon>Bacillati</taxon>
        <taxon>Actinomycetota</taxon>
        <taxon>Actinomycetes</taxon>
        <taxon>Micrococcales</taxon>
        <taxon>Microbacteriaceae</taxon>
        <taxon>Microbacterium</taxon>
    </lineage>
</organism>
<keyword evidence="10" id="KW-0067">ATP-binding</keyword>
<accession>A0A1I6HE38</accession>
<evidence type="ECO:0000256" key="1">
    <source>
        <dbReference type="ARBA" id="ARBA00000085"/>
    </source>
</evidence>
<dbReference type="EC" id="2.7.13.3" evidence="4"/>
<dbReference type="RefSeq" id="WP_245762932.1">
    <property type="nucleotide sequence ID" value="NZ_FOYR01000002.1"/>
</dbReference>
<comment type="catalytic activity">
    <reaction evidence="1">
        <text>ATP + protein L-histidine = ADP + protein N-phospho-L-histidine.</text>
        <dbReference type="EC" id="2.7.13.3"/>
    </reaction>
</comment>
<dbReference type="Gene3D" id="1.20.120.620">
    <property type="entry name" value="Backbone structure of the membrane domain of e. Coli histidine kinase receptor kdpd"/>
    <property type="match status" value="1"/>
</dbReference>
<dbReference type="EMBL" id="FOYR01000002">
    <property type="protein sequence ID" value="SFR52756.1"/>
    <property type="molecule type" value="Genomic_DNA"/>
</dbReference>
<dbReference type="Pfam" id="PF13493">
    <property type="entry name" value="DUF4118"/>
    <property type="match status" value="1"/>
</dbReference>
<dbReference type="Pfam" id="PF00582">
    <property type="entry name" value="Usp"/>
    <property type="match status" value="1"/>
</dbReference>
<dbReference type="CDD" id="cd00075">
    <property type="entry name" value="HATPase"/>
    <property type="match status" value="1"/>
</dbReference>
<evidence type="ECO:0000256" key="12">
    <source>
        <dbReference type="ARBA" id="ARBA00023012"/>
    </source>
</evidence>
<dbReference type="Pfam" id="PF02518">
    <property type="entry name" value="HATPase_c"/>
    <property type="match status" value="1"/>
</dbReference>
<evidence type="ECO:0000256" key="8">
    <source>
        <dbReference type="ARBA" id="ARBA00022741"/>
    </source>
</evidence>
<dbReference type="Pfam" id="PF02702">
    <property type="entry name" value="KdpD"/>
    <property type="match status" value="1"/>
</dbReference>
<feature type="domain" description="Histidine kinase" evidence="16">
    <location>
        <begin position="689"/>
        <end position="901"/>
    </location>
</feature>
<dbReference type="SMART" id="SM00387">
    <property type="entry name" value="HATPase_c"/>
    <property type="match status" value="1"/>
</dbReference>
<gene>
    <name evidence="17" type="ORF">SAMN04488591_1751</name>
</gene>
<evidence type="ECO:0000256" key="10">
    <source>
        <dbReference type="ARBA" id="ARBA00022840"/>
    </source>
</evidence>
<dbReference type="PRINTS" id="PR00344">
    <property type="entry name" value="BCTRLSENSOR"/>
</dbReference>
<evidence type="ECO:0000256" key="15">
    <source>
        <dbReference type="SAM" id="Phobius"/>
    </source>
</evidence>
<evidence type="ECO:0000256" key="6">
    <source>
        <dbReference type="ARBA" id="ARBA00022679"/>
    </source>
</evidence>
<dbReference type="GO" id="GO:0000155">
    <property type="term" value="F:phosphorelay sensor kinase activity"/>
    <property type="evidence" value="ECO:0007669"/>
    <property type="project" value="InterPro"/>
</dbReference>
<dbReference type="InterPro" id="IPR027417">
    <property type="entry name" value="P-loop_NTPase"/>
</dbReference>
<keyword evidence="6" id="KW-0808">Transferase</keyword>
<evidence type="ECO:0000313" key="17">
    <source>
        <dbReference type="EMBL" id="SFR52756.1"/>
    </source>
</evidence>
<evidence type="ECO:0000256" key="7">
    <source>
        <dbReference type="ARBA" id="ARBA00022692"/>
    </source>
</evidence>
<feature type="compositionally biased region" description="Basic and acidic residues" evidence="14">
    <location>
        <begin position="917"/>
        <end position="935"/>
    </location>
</feature>
<keyword evidence="8" id="KW-0547">Nucleotide-binding</keyword>
<dbReference type="InterPro" id="IPR014729">
    <property type="entry name" value="Rossmann-like_a/b/a_fold"/>
</dbReference>
<dbReference type="Proteomes" id="UP000198877">
    <property type="component" value="Unassembled WGS sequence"/>
</dbReference>
<reference evidence="18" key="1">
    <citation type="submission" date="2016-10" db="EMBL/GenBank/DDBJ databases">
        <authorList>
            <person name="Varghese N."/>
            <person name="Submissions S."/>
        </authorList>
    </citation>
    <scope>NUCLEOTIDE SEQUENCE [LARGE SCALE GENOMIC DNA]</scope>
    <source>
        <strain evidence="18">CL127</strain>
    </source>
</reference>
<dbReference type="Gene3D" id="3.40.50.620">
    <property type="entry name" value="HUPs"/>
    <property type="match status" value="1"/>
</dbReference>
<dbReference type="InterPro" id="IPR003661">
    <property type="entry name" value="HisK_dim/P_dom"/>
</dbReference>
<feature type="transmembrane region" description="Helical" evidence="15">
    <location>
        <begin position="475"/>
        <end position="494"/>
    </location>
</feature>
<keyword evidence="5" id="KW-0597">Phosphoprotein</keyword>
<evidence type="ECO:0000256" key="13">
    <source>
        <dbReference type="ARBA" id="ARBA00023136"/>
    </source>
</evidence>
<keyword evidence="9 17" id="KW-0418">Kinase</keyword>
<feature type="region of interest" description="Disordered" evidence="14">
    <location>
        <begin position="904"/>
        <end position="935"/>
    </location>
</feature>
<proteinExistence type="predicted"/>
<dbReference type="AlphaFoldDB" id="A0A1I6HE38"/>
<dbReference type="InterPro" id="IPR036097">
    <property type="entry name" value="HisK_dim/P_sf"/>
</dbReference>
<evidence type="ECO:0000256" key="9">
    <source>
        <dbReference type="ARBA" id="ARBA00022777"/>
    </source>
</evidence>
<evidence type="ECO:0000256" key="14">
    <source>
        <dbReference type="SAM" id="MobiDB-lite"/>
    </source>
</evidence>
<dbReference type="Gene3D" id="3.30.565.10">
    <property type="entry name" value="Histidine kinase-like ATPase, C-terminal domain"/>
    <property type="match status" value="1"/>
</dbReference>
<dbReference type="InterPro" id="IPR006016">
    <property type="entry name" value="UspA"/>
</dbReference>
<dbReference type="CDD" id="cd00082">
    <property type="entry name" value="HisKA"/>
    <property type="match status" value="1"/>
</dbReference>
<evidence type="ECO:0000256" key="2">
    <source>
        <dbReference type="ARBA" id="ARBA00004141"/>
    </source>
</evidence>
<dbReference type="SUPFAM" id="SSF52402">
    <property type="entry name" value="Adenine nucleotide alpha hydrolases-like"/>
    <property type="match status" value="1"/>
</dbReference>
<dbReference type="GO" id="GO:0005737">
    <property type="term" value="C:cytoplasm"/>
    <property type="evidence" value="ECO:0007669"/>
    <property type="project" value="UniProtKB-ARBA"/>
</dbReference>
<dbReference type="SUPFAM" id="SSF47384">
    <property type="entry name" value="Homodimeric domain of signal transducing histidine kinase"/>
    <property type="match status" value="1"/>
</dbReference>
<dbReference type="FunFam" id="3.40.50.300:FF:000483">
    <property type="entry name" value="Sensor histidine kinase KdpD"/>
    <property type="match status" value="1"/>
</dbReference>
<dbReference type="InterPro" id="IPR052023">
    <property type="entry name" value="Histidine_kinase_KdpD"/>
</dbReference>
<evidence type="ECO:0000256" key="11">
    <source>
        <dbReference type="ARBA" id="ARBA00022989"/>
    </source>
</evidence>